<proteinExistence type="predicted"/>
<sequence length="50" mass="5738">MLRIKCMHSPLAMDECGRPMPTSHPMHMDLRKMIICTHLEFASGITPQWG</sequence>
<name>A0A0A9EMS5_ARUDO</name>
<protein>
    <submittedName>
        <fullName evidence="1">Uncharacterized protein</fullName>
    </submittedName>
</protein>
<organism evidence="1">
    <name type="scientific">Arundo donax</name>
    <name type="common">Giant reed</name>
    <name type="synonym">Donax arundinaceus</name>
    <dbReference type="NCBI Taxonomy" id="35708"/>
    <lineage>
        <taxon>Eukaryota</taxon>
        <taxon>Viridiplantae</taxon>
        <taxon>Streptophyta</taxon>
        <taxon>Embryophyta</taxon>
        <taxon>Tracheophyta</taxon>
        <taxon>Spermatophyta</taxon>
        <taxon>Magnoliopsida</taxon>
        <taxon>Liliopsida</taxon>
        <taxon>Poales</taxon>
        <taxon>Poaceae</taxon>
        <taxon>PACMAD clade</taxon>
        <taxon>Arundinoideae</taxon>
        <taxon>Arundineae</taxon>
        <taxon>Arundo</taxon>
    </lineage>
</organism>
<evidence type="ECO:0000313" key="1">
    <source>
        <dbReference type="EMBL" id="JAE00314.1"/>
    </source>
</evidence>
<dbReference type="EMBL" id="GBRH01197582">
    <property type="protein sequence ID" value="JAE00314.1"/>
    <property type="molecule type" value="Transcribed_RNA"/>
</dbReference>
<accession>A0A0A9EMS5</accession>
<reference evidence="1" key="1">
    <citation type="submission" date="2014-09" db="EMBL/GenBank/DDBJ databases">
        <authorList>
            <person name="Magalhaes I.L.F."/>
            <person name="Oliveira U."/>
            <person name="Santos F.R."/>
            <person name="Vidigal T.H.D.A."/>
            <person name="Brescovit A.D."/>
            <person name="Santos A.J."/>
        </authorList>
    </citation>
    <scope>NUCLEOTIDE SEQUENCE</scope>
    <source>
        <tissue evidence="1">Shoot tissue taken approximately 20 cm above the soil surface</tissue>
    </source>
</reference>
<reference evidence="1" key="2">
    <citation type="journal article" date="2015" name="Data Brief">
        <title>Shoot transcriptome of the giant reed, Arundo donax.</title>
        <authorList>
            <person name="Barrero R.A."/>
            <person name="Guerrero F.D."/>
            <person name="Moolhuijzen P."/>
            <person name="Goolsby J.A."/>
            <person name="Tidwell J."/>
            <person name="Bellgard S.E."/>
            <person name="Bellgard M.I."/>
        </authorList>
    </citation>
    <scope>NUCLEOTIDE SEQUENCE</scope>
    <source>
        <tissue evidence="1">Shoot tissue taken approximately 20 cm above the soil surface</tissue>
    </source>
</reference>
<dbReference type="AlphaFoldDB" id="A0A0A9EMS5"/>